<gene>
    <name evidence="9" type="ORF">SAMN05421538_103131</name>
</gene>
<dbReference type="AlphaFoldDB" id="A0A1G6Z3J8"/>
<organism evidence="9 10">
    <name type="scientific">Paracoccus isoporae</name>
    <dbReference type="NCBI Taxonomy" id="591205"/>
    <lineage>
        <taxon>Bacteria</taxon>
        <taxon>Pseudomonadati</taxon>
        <taxon>Pseudomonadota</taxon>
        <taxon>Alphaproteobacteria</taxon>
        <taxon>Rhodobacterales</taxon>
        <taxon>Paracoccaceae</taxon>
        <taxon>Paracoccus</taxon>
    </lineage>
</organism>
<feature type="transmembrane region" description="Helical" evidence="8">
    <location>
        <begin position="129"/>
        <end position="154"/>
    </location>
</feature>
<dbReference type="InterPro" id="IPR011606">
    <property type="entry name" value="Brnchd-chn_aa_trnsp_permease"/>
</dbReference>
<comment type="subcellular location">
    <subcellularLocation>
        <location evidence="1">Cell membrane</location>
        <topology evidence="1">Multi-pass membrane protein</topology>
    </subcellularLocation>
</comment>
<feature type="transmembrane region" description="Helical" evidence="8">
    <location>
        <begin position="65"/>
        <end position="87"/>
    </location>
</feature>
<reference evidence="9 10" key="1">
    <citation type="submission" date="2016-10" db="EMBL/GenBank/DDBJ databases">
        <authorList>
            <person name="de Groot N.N."/>
        </authorList>
    </citation>
    <scope>NUCLEOTIDE SEQUENCE [LARGE SCALE GENOMIC DNA]</scope>
    <source>
        <strain evidence="9 10">DSM 22220</strain>
    </source>
</reference>
<keyword evidence="7 8" id="KW-0472">Membrane</keyword>
<keyword evidence="3" id="KW-0813">Transport</keyword>
<feature type="transmembrane region" description="Helical" evidence="8">
    <location>
        <begin position="209"/>
        <end position="226"/>
    </location>
</feature>
<evidence type="ECO:0000313" key="10">
    <source>
        <dbReference type="Proteomes" id="UP000199344"/>
    </source>
</evidence>
<feature type="transmembrane region" description="Helical" evidence="8">
    <location>
        <begin position="12"/>
        <end position="34"/>
    </location>
</feature>
<proteinExistence type="inferred from homology"/>
<evidence type="ECO:0000256" key="6">
    <source>
        <dbReference type="ARBA" id="ARBA00022989"/>
    </source>
</evidence>
<comment type="similarity">
    <text evidence="2">Belongs to the AzlC family.</text>
</comment>
<evidence type="ECO:0000313" key="9">
    <source>
        <dbReference type="EMBL" id="SDD96425.1"/>
    </source>
</evidence>
<evidence type="ECO:0000256" key="8">
    <source>
        <dbReference type="SAM" id="Phobius"/>
    </source>
</evidence>
<dbReference type="Proteomes" id="UP000199344">
    <property type="component" value="Unassembled WGS sequence"/>
</dbReference>
<evidence type="ECO:0000256" key="4">
    <source>
        <dbReference type="ARBA" id="ARBA00022475"/>
    </source>
</evidence>
<evidence type="ECO:0000256" key="5">
    <source>
        <dbReference type="ARBA" id="ARBA00022692"/>
    </source>
</evidence>
<evidence type="ECO:0000256" key="3">
    <source>
        <dbReference type="ARBA" id="ARBA00022448"/>
    </source>
</evidence>
<keyword evidence="5 8" id="KW-0812">Transmembrane</keyword>
<dbReference type="PANTHER" id="PTHR34979">
    <property type="entry name" value="INNER MEMBRANE PROTEIN YGAZ"/>
    <property type="match status" value="1"/>
</dbReference>
<name>A0A1G6Z3J8_9RHOB</name>
<keyword evidence="6 8" id="KW-1133">Transmembrane helix</keyword>
<dbReference type="GO" id="GO:1903785">
    <property type="term" value="P:L-valine transmembrane transport"/>
    <property type="evidence" value="ECO:0007669"/>
    <property type="project" value="TreeGrafter"/>
</dbReference>
<keyword evidence="4" id="KW-1003">Cell membrane</keyword>
<feature type="transmembrane region" description="Helical" evidence="8">
    <location>
        <begin position="160"/>
        <end position="178"/>
    </location>
</feature>
<keyword evidence="10" id="KW-1185">Reference proteome</keyword>
<dbReference type="GO" id="GO:0005886">
    <property type="term" value="C:plasma membrane"/>
    <property type="evidence" value="ECO:0007669"/>
    <property type="project" value="UniProtKB-SubCell"/>
</dbReference>
<dbReference type="STRING" id="591205.SAMN05421538_103131"/>
<dbReference type="PANTHER" id="PTHR34979:SF1">
    <property type="entry name" value="INNER MEMBRANE PROTEIN YGAZ"/>
    <property type="match status" value="1"/>
</dbReference>
<feature type="transmembrane region" description="Helical" evidence="8">
    <location>
        <begin position="40"/>
        <end position="58"/>
    </location>
</feature>
<evidence type="ECO:0000256" key="7">
    <source>
        <dbReference type="ARBA" id="ARBA00023136"/>
    </source>
</evidence>
<sequence length="232" mass="24307">MQSLRHGALQSLPFLLVIAPFGLLFGVVATAAGFDLAETMGFTILVFAGASQFTAVQLMTDQAPVWLVILSSLAVNLRMAMYSASMVPWLGTASQPTRAAIAYALIDQTYVLSIDYYQNAPRLSLPQRLGYFAGTSLVMCGAWVSCSLAGAVFGRAIPDSIPLDFAVPITFLAMIAPALRTPAHVAAASVAVIVSLLLVGLPAGVGPMIAALLAMLTGAGVETMMIRRRDSA</sequence>
<accession>A0A1G6Z3J8</accession>
<dbReference type="Pfam" id="PF03591">
    <property type="entry name" value="AzlC"/>
    <property type="match status" value="1"/>
</dbReference>
<dbReference type="EMBL" id="FNAH01000003">
    <property type="protein sequence ID" value="SDD96425.1"/>
    <property type="molecule type" value="Genomic_DNA"/>
</dbReference>
<evidence type="ECO:0000256" key="1">
    <source>
        <dbReference type="ARBA" id="ARBA00004651"/>
    </source>
</evidence>
<evidence type="ECO:0000256" key="2">
    <source>
        <dbReference type="ARBA" id="ARBA00010735"/>
    </source>
</evidence>
<protein>
    <submittedName>
        <fullName evidence="9">4-azaleucine resistance probable transporter AzlC</fullName>
    </submittedName>
</protein>